<comment type="caution">
    <text evidence="3">The sequence shown here is derived from an EMBL/GenBank/DDBJ whole genome shotgun (WGS) entry which is preliminary data.</text>
</comment>
<accession>A0A226ENJ0</accession>
<feature type="region of interest" description="Disordered" evidence="1">
    <location>
        <begin position="431"/>
        <end position="469"/>
    </location>
</feature>
<dbReference type="Pfam" id="PF23025">
    <property type="entry name" value="YbjQ_2"/>
    <property type="match status" value="3"/>
</dbReference>
<dbReference type="SMART" id="SM00239">
    <property type="entry name" value="C2"/>
    <property type="match status" value="1"/>
</dbReference>
<feature type="region of interest" description="Disordered" evidence="1">
    <location>
        <begin position="686"/>
        <end position="709"/>
    </location>
</feature>
<dbReference type="PANTHER" id="PTHR37412:SF2">
    <property type="entry name" value="C2 DOMAIN-CONTAINING PROTEIN 5"/>
    <property type="match status" value="1"/>
</dbReference>
<feature type="compositionally biased region" description="Polar residues" evidence="1">
    <location>
        <begin position="1188"/>
        <end position="1198"/>
    </location>
</feature>
<evidence type="ECO:0000313" key="3">
    <source>
        <dbReference type="EMBL" id="OXA59213.1"/>
    </source>
</evidence>
<feature type="compositionally biased region" description="Low complexity" evidence="1">
    <location>
        <begin position="1860"/>
        <end position="1874"/>
    </location>
</feature>
<feature type="compositionally biased region" description="Polar residues" evidence="1">
    <location>
        <begin position="1786"/>
        <end position="1806"/>
    </location>
</feature>
<feature type="compositionally biased region" description="Polar residues" evidence="1">
    <location>
        <begin position="1757"/>
        <end position="1772"/>
    </location>
</feature>
<feature type="domain" description="C2" evidence="2">
    <location>
        <begin position="1"/>
        <end position="108"/>
    </location>
</feature>
<feature type="compositionally biased region" description="Low complexity" evidence="1">
    <location>
        <begin position="1843"/>
        <end position="1853"/>
    </location>
</feature>
<protein>
    <submittedName>
        <fullName evidence="3">C2 domain-containing protein 5</fullName>
    </submittedName>
</protein>
<dbReference type="Pfam" id="PF23028">
    <property type="entry name" value="YbjQ_3"/>
    <property type="match status" value="1"/>
</dbReference>
<feature type="compositionally biased region" description="Low complexity" evidence="1">
    <location>
        <begin position="582"/>
        <end position="596"/>
    </location>
</feature>
<keyword evidence="4" id="KW-1185">Reference proteome</keyword>
<dbReference type="Gene3D" id="2.60.40.150">
    <property type="entry name" value="C2 domain"/>
    <property type="match status" value="1"/>
</dbReference>
<feature type="region of interest" description="Disordered" evidence="1">
    <location>
        <begin position="625"/>
        <end position="648"/>
    </location>
</feature>
<evidence type="ECO:0000313" key="4">
    <source>
        <dbReference type="Proteomes" id="UP000198287"/>
    </source>
</evidence>
<feature type="compositionally biased region" description="Polar residues" evidence="1">
    <location>
        <begin position="970"/>
        <end position="980"/>
    </location>
</feature>
<feature type="compositionally biased region" description="Polar residues" evidence="1">
    <location>
        <begin position="433"/>
        <end position="446"/>
    </location>
</feature>
<evidence type="ECO:0000259" key="2">
    <source>
        <dbReference type="PROSITE" id="PS50004"/>
    </source>
</evidence>
<dbReference type="InterPro" id="IPR000008">
    <property type="entry name" value="C2_dom"/>
</dbReference>
<feature type="region of interest" description="Disordered" evidence="1">
    <location>
        <begin position="1757"/>
        <end position="1806"/>
    </location>
</feature>
<dbReference type="Pfam" id="PF00168">
    <property type="entry name" value="C2"/>
    <property type="match status" value="1"/>
</dbReference>
<gene>
    <name evidence="3" type="ORF">Fcan01_05110</name>
</gene>
<dbReference type="InterPro" id="IPR037785">
    <property type="entry name" value="C2_C2CD5"/>
</dbReference>
<feature type="compositionally biased region" description="Polar residues" evidence="1">
    <location>
        <begin position="1164"/>
        <end position="1176"/>
    </location>
</feature>
<dbReference type="InterPro" id="IPR035892">
    <property type="entry name" value="C2_domain_sf"/>
</dbReference>
<feature type="region of interest" description="Disordered" evidence="1">
    <location>
        <begin position="1843"/>
        <end position="1881"/>
    </location>
</feature>
<dbReference type="EMBL" id="LNIX01000002">
    <property type="protein sequence ID" value="OXA59213.1"/>
    <property type="molecule type" value="Genomic_DNA"/>
</dbReference>
<dbReference type="Pfam" id="PF23128">
    <property type="entry name" value="YbjQ_4"/>
    <property type="match status" value="1"/>
</dbReference>
<feature type="region of interest" description="Disordered" evidence="1">
    <location>
        <begin position="353"/>
        <end position="408"/>
    </location>
</feature>
<feature type="compositionally biased region" description="Polar residues" evidence="1">
    <location>
        <begin position="1117"/>
        <end position="1128"/>
    </location>
</feature>
<feature type="region of interest" description="Disordered" evidence="1">
    <location>
        <begin position="744"/>
        <end position="768"/>
    </location>
</feature>
<dbReference type="GO" id="GO:0005509">
    <property type="term" value="F:calcium ion binding"/>
    <property type="evidence" value="ECO:0007669"/>
    <property type="project" value="TreeGrafter"/>
</dbReference>
<feature type="compositionally biased region" description="Polar residues" evidence="1">
    <location>
        <begin position="382"/>
        <end position="403"/>
    </location>
</feature>
<dbReference type="GO" id="GO:0090314">
    <property type="term" value="P:positive regulation of protein targeting to membrane"/>
    <property type="evidence" value="ECO:0007669"/>
    <property type="project" value="TreeGrafter"/>
</dbReference>
<name>A0A226ENJ0_FOLCA</name>
<dbReference type="OrthoDB" id="419768at2759"/>
<evidence type="ECO:0000256" key="1">
    <source>
        <dbReference type="SAM" id="MobiDB-lite"/>
    </source>
</evidence>
<dbReference type="Proteomes" id="UP000198287">
    <property type="component" value="Unassembled WGS sequence"/>
</dbReference>
<dbReference type="InterPro" id="IPR038983">
    <property type="entry name" value="C2CD5"/>
</dbReference>
<dbReference type="OMA" id="TNTANMT"/>
<feature type="compositionally biased region" description="Polar residues" evidence="1">
    <location>
        <begin position="744"/>
        <end position="764"/>
    </location>
</feature>
<dbReference type="GO" id="GO:0005886">
    <property type="term" value="C:plasma membrane"/>
    <property type="evidence" value="ECO:0007669"/>
    <property type="project" value="TreeGrafter"/>
</dbReference>
<dbReference type="InterPro" id="IPR056431">
    <property type="entry name" value="C2CD5_YbjQ-rel_dom"/>
</dbReference>
<dbReference type="InterPro" id="IPR056430">
    <property type="entry name" value="C2CD5_YbjQ-like_dom"/>
</dbReference>
<dbReference type="PROSITE" id="PS50004">
    <property type="entry name" value="C2"/>
    <property type="match status" value="1"/>
</dbReference>
<dbReference type="STRING" id="158441.A0A226ENJ0"/>
<dbReference type="SUPFAM" id="SSF49562">
    <property type="entry name" value="C2 domain (Calcium/lipid-binding domain, CaLB)"/>
    <property type="match status" value="1"/>
</dbReference>
<dbReference type="GO" id="GO:0065002">
    <property type="term" value="P:intracellular protein transmembrane transport"/>
    <property type="evidence" value="ECO:0007669"/>
    <property type="project" value="TreeGrafter"/>
</dbReference>
<feature type="region of interest" description="Disordered" evidence="1">
    <location>
        <begin position="1117"/>
        <end position="1225"/>
    </location>
</feature>
<reference evidence="3 4" key="1">
    <citation type="submission" date="2015-12" db="EMBL/GenBank/DDBJ databases">
        <title>The genome of Folsomia candida.</title>
        <authorList>
            <person name="Faddeeva A."/>
            <person name="Derks M.F."/>
            <person name="Anvar Y."/>
            <person name="Smit S."/>
            <person name="Van Straalen N."/>
            <person name="Roelofs D."/>
        </authorList>
    </citation>
    <scope>NUCLEOTIDE SEQUENCE [LARGE SCALE GENOMIC DNA]</scope>
    <source>
        <strain evidence="3 4">VU population</strain>
        <tissue evidence="3">Whole body</tissue>
    </source>
</reference>
<dbReference type="GO" id="GO:0072659">
    <property type="term" value="P:protein localization to plasma membrane"/>
    <property type="evidence" value="ECO:0007669"/>
    <property type="project" value="TreeGrafter"/>
</dbReference>
<dbReference type="GO" id="GO:0010828">
    <property type="term" value="P:positive regulation of D-glucose transmembrane transport"/>
    <property type="evidence" value="ECO:0007669"/>
    <property type="project" value="TreeGrafter"/>
</dbReference>
<dbReference type="CDD" id="cd08688">
    <property type="entry name" value="C2_KIAA0528-like"/>
    <property type="match status" value="1"/>
</dbReference>
<feature type="region of interest" description="Disordered" evidence="1">
    <location>
        <begin position="970"/>
        <end position="1036"/>
    </location>
</feature>
<dbReference type="GO" id="GO:0005544">
    <property type="term" value="F:calcium-dependent phospholipid binding"/>
    <property type="evidence" value="ECO:0007669"/>
    <property type="project" value="InterPro"/>
</dbReference>
<proteinExistence type="predicted"/>
<feature type="region of interest" description="Disordered" evidence="1">
    <location>
        <begin position="534"/>
        <end position="600"/>
    </location>
</feature>
<dbReference type="InterPro" id="IPR057815">
    <property type="entry name" value="C2CD5_C"/>
</dbReference>
<organism evidence="3 4">
    <name type="scientific">Folsomia candida</name>
    <name type="common">Springtail</name>
    <dbReference type="NCBI Taxonomy" id="158441"/>
    <lineage>
        <taxon>Eukaryota</taxon>
        <taxon>Metazoa</taxon>
        <taxon>Ecdysozoa</taxon>
        <taxon>Arthropoda</taxon>
        <taxon>Hexapoda</taxon>
        <taxon>Collembola</taxon>
        <taxon>Entomobryomorpha</taxon>
        <taxon>Isotomoidea</taxon>
        <taxon>Isotomidae</taxon>
        <taxon>Proisotominae</taxon>
        <taxon>Folsomia</taxon>
    </lineage>
</organism>
<feature type="compositionally biased region" description="Low complexity" evidence="1">
    <location>
        <begin position="1002"/>
        <end position="1036"/>
    </location>
</feature>
<dbReference type="PANTHER" id="PTHR37412">
    <property type="entry name" value="C2 DOMAIN-CONTAINING PROTEIN 5"/>
    <property type="match status" value="1"/>
</dbReference>
<dbReference type="GO" id="GO:0031340">
    <property type="term" value="P:positive regulation of vesicle fusion"/>
    <property type="evidence" value="ECO:0007669"/>
    <property type="project" value="TreeGrafter"/>
</dbReference>
<feature type="compositionally biased region" description="Polar residues" evidence="1">
    <location>
        <begin position="353"/>
        <end position="366"/>
    </location>
</feature>
<sequence>MPGKVKVRVVAGRGLPIMDKSNDTTDAYVEVKLGQVTYKTDVCRKSLNPQWNSEWFKFEMDDLELQDEPLHIRLMDYDTYSANDAIGKVYLDLNPLLINSTKTKDNWGKTISGWLPVYDTMHGLRGEVNLIVKVELFSDLNKYRQSSCGVRFFFSPQVPEGFVAHSINGFVEELVINDDPEYQWIDKIRTPRASNEARQTLFQKLSGEVQRKVGLKTLELGGNAVVGYKQCIDIEGESGLVIRGIGTAMYLTKLSENQLSPVPLIEGASKESQCLALCQQHSLPRKRKQIPIPSPPNIQRRYRHLLPSMSMSRNDPVCDPLPVPTVNKSAMLFRGDLNRGALSSSFSNLFVRNRASKSPSPNPSQQEPDRGRSVSPPKLTKAMTSVSLRVPTTTSSGSGTQRVTRIFSDEKKKQNFATDDTQMKQNLVIAAKPSQSQPNLKKNFQSSPPPPPPPNAQKSLPFKQFGDKDKKDNATSALLLTSTTNLKDNDSRDCNTNTHKKATSLEQQNRFLAEMEPDLVLDLELVASGDTLSEISEERESQESFRGGGIDRLAPIIVRPTPSPRPRPQSLSEKESDDCSISEDSPPTSPTSTASSKTNKFTLLNLRKKHRWMTRRERLSTNCLVKRASSSVSSKSSGPIVHSPPRPLPPLGAGKFPLAKASSSNSSSSTTKIRVELGKIFKRISFSGDGDSDTNNSNSVKANRKLSPTKGLYRTPRRLFFRRRRTRSKSIKHETRAILVRSNSECESQSFSMRHTSSETSLPSIGSEPAVVFNFPGDEEDDDDDLNSVVGDQENPSSSMVELQTNLLTEKQKTTVTAKKSPVKSLKIVEKSAPTCPKTPHATAIPVEHAKLRELIGDLGYDTGKPLQLYISSMDALLVYDPAYPAPSSSSVGGAVNSSSCVCLNVDNSSSPLAHGGSSSVAAFSSITDDDANNTALHGRLDFDSTSDPSKTRAKVDTLLKLKRADSSVLNLGERSSSSKNKPETFEKSKRHRTETLVECNSSTSSSGSMTTSSRRSTSTTSSTTSGGCTTSATSSSCTKAFKNFEMRMPKFRQSDDEQVEEELEENFEKLEKFVRNAQRQKKGVDSSSSVITIGSACRSPIPEEYVEPTAAASCAIPNNTNSSHNPASSPPKRLGSPQKPIPSSTHSTSGGNGFYGDHHESKSSGQMYNGNSGSGSPEKGGGAAAASTPNTKQSNYGQMHRRSSESDLSTTPNTKGGGGPTFKTQFQRPFVINVDPIRGQEFPFITLSSQFPENFIRYLGGTVTARSVKLLKSIGNFEEPSPETRDGWWNEIRIEMRSHCRAFGCNVLLDYEEKTTMWDEVAILSASGTAAIISTSGNCGDVNMSELGDVNNKDGHKRTDSFTGVVQLNMASSGARSSPKISRGRYDDSDELEYPCRMLHIPQPSLSLPTIIRKSRCAYCRKGKVPDVLVATIDLPPGLHTTGRSCLIQTQVFRSKKESKGEVGAKEMSDSIPFLEYELHRRLINKLKVQGLNAIFGYKVQITQGDKVVVGVATGTAVFLTALPVPSIPTICAGNLKTDAQKVLQFQKVIQETFERNREIFGVNNIVLPNWGDINGSTSDGESDDELDNSHEAKDTFVLEVDDAEDIDIITMLIDQAIPVGYNMSNIETIVGFDGRKVLSQQMFNQVWRCKIATISQRQLTAYFERLIRLVSFKLRRLQPCVFTRMHFTIDLPESDEMQLTVIGMALGLDAKMHQVSLPSTSGKIGELGKQDDDPDIIFQFDEDKTKLGISCESSAENLASSNQTHHSTPPLSAGLPQKVPHPLSSPTGASGLSGGLQQTKISSGTSPVTASVNIALPLNVSHGHGNSSNVNVSSQQHYITPTTSTIPSATGGDDDIIISKSTRSDSTSSSTSNNYEIGGVHQQLPLGETGRNRSHSVFCARHPNSNSKSTRFISFIKPMPLPVSKMRHWVEITPQKSINGAKIERYLGNLNFYFIRETTSLRESGGVNTFVHALFTDFMAIVRAHTSALGGNAIVSYFMTRCDLSDLSKCVINVGGDAVFVSYPVHHPEDGIAIG</sequence>